<dbReference type="InterPro" id="IPR011051">
    <property type="entry name" value="RmlC_Cupin_sf"/>
</dbReference>
<dbReference type="Pfam" id="PF05523">
    <property type="entry name" value="FdtA"/>
    <property type="match status" value="1"/>
</dbReference>
<feature type="domain" description="Sugar 3,4-ketoisomerase QdtA cupin" evidence="1">
    <location>
        <begin position="7"/>
        <end position="135"/>
    </location>
</feature>
<dbReference type="InterPro" id="IPR008894">
    <property type="entry name" value="QdtA_cupin_dom"/>
</dbReference>
<organism evidence="2">
    <name type="scientific">Campylobacter jejuni</name>
    <dbReference type="NCBI Taxonomy" id="197"/>
    <lineage>
        <taxon>Bacteria</taxon>
        <taxon>Pseudomonadati</taxon>
        <taxon>Campylobacterota</taxon>
        <taxon>Epsilonproteobacteria</taxon>
        <taxon>Campylobacterales</taxon>
        <taxon>Campylobacteraceae</taxon>
        <taxon>Campylobacter</taxon>
    </lineage>
</organism>
<name>A0A698FTK7_CAMJU</name>
<proteinExistence type="predicted"/>
<gene>
    <name evidence="2" type="ORF">F2N06_00640</name>
</gene>
<dbReference type="InterPro" id="IPR014710">
    <property type="entry name" value="RmlC-like_jellyroll"/>
</dbReference>
<reference evidence="2" key="1">
    <citation type="submission" date="2019-09" db="EMBL/GenBank/DDBJ databases">
        <authorList>
            <consortium name="GenomeTrakr network: Whole genome sequencing for foodborne pathogen traceback"/>
        </authorList>
    </citation>
    <scope>NUCLEOTIDE SEQUENCE [LARGE SCALE GENOMIC DNA]</scope>
    <source>
        <strain evidence="2">TTU_583</strain>
    </source>
</reference>
<sequence>MITKKINCKLINLKYFDDKNSTLVAIEKQVNCPFEVKRIFYIFDVPKNTIRGEHANLNSEFFFIALKGECKIKADNGKEQKVFMLNNPKQGLYMDKMLWKQMYDFSKDCILLVLSNTLYDANEYIRDYNEFLKVVDDT</sequence>
<dbReference type="Gene3D" id="2.60.120.10">
    <property type="entry name" value="Jelly Rolls"/>
    <property type="match status" value="1"/>
</dbReference>
<accession>A0A698FTK7</accession>
<protein>
    <submittedName>
        <fullName evidence="2">WxcM-like domain-containing protein</fullName>
    </submittedName>
</protein>
<dbReference type="SUPFAM" id="SSF51182">
    <property type="entry name" value="RmlC-like cupins"/>
    <property type="match status" value="1"/>
</dbReference>
<evidence type="ECO:0000313" key="2">
    <source>
        <dbReference type="EMBL" id="ECV9656520.1"/>
    </source>
</evidence>
<evidence type="ECO:0000259" key="1">
    <source>
        <dbReference type="Pfam" id="PF05523"/>
    </source>
</evidence>
<comment type="caution">
    <text evidence="2">The sequence shown here is derived from an EMBL/GenBank/DDBJ whole genome shotgun (WGS) entry which is preliminary data.</text>
</comment>
<dbReference type="AlphaFoldDB" id="A0A698FTK7"/>
<dbReference type="EMBL" id="AAKUWM010000001">
    <property type="protein sequence ID" value="ECV9656520.1"/>
    <property type="molecule type" value="Genomic_DNA"/>
</dbReference>
<dbReference type="CDD" id="cd20292">
    <property type="entry name" value="cupin_QdtA-like"/>
    <property type="match status" value="1"/>
</dbReference>